<dbReference type="AlphaFoldDB" id="A0A512H9M7"/>
<sequence length="501" mass="57109">MSALAPQGIAYLSAVLRQNGFVVDIFDTTFYTSDLTSDTNNEKVYLSIVRPFNWDEKGITPQPGDMLYDFAQKIEEFQPDLLAISVVESTWCIADIMLQNLPRRIRTIVGGVFPTYAPEIVIAHPNVDYLCRGEGELALLSLCTALADGKDTTALPNVWAKIDGTVHRNPLGSTLTLDDLPLPDWSLFEEKSLYRPMQGHVYKTIGVETQRGCPYKCTYCNSPANNELYRNQKVGAFYRKKSIARIAQELSRVVDMYSPELIYFVVDTFLAMSDRELAEFSEMYQDFKIPFWMNTRAETMTPWRAEQLEKMNCLRVNIGIEHGNDAYRNKMLLRTVSSERMLEAFQACSGRSFVCVANSIIGFPDETRDLVFDTIEFNRRLPRDIEASGAFIFTPFHGTHLREVAVARGYLDPATICASNVTRGSLLHMPTLSPEELLGLCRVFSFYVKMEKERWPEIRLAESNTAEGERKFKELRDEFVERYRNSTINPKEATGVYTSLE</sequence>
<protein>
    <submittedName>
        <fullName evidence="10">Uncharacterized protein</fullName>
    </submittedName>
</protein>
<dbReference type="InterPro" id="IPR007197">
    <property type="entry name" value="rSAM"/>
</dbReference>
<dbReference type="PROSITE" id="PS51918">
    <property type="entry name" value="RADICAL_SAM"/>
    <property type="match status" value="1"/>
</dbReference>
<dbReference type="Gene3D" id="3.40.50.280">
    <property type="entry name" value="Cobalamin-binding domain"/>
    <property type="match status" value="1"/>
</dbReference>
<proteinExistence type="predicted"/>
<dbReference type="InterPro" id="IPR058240">
    <property type="entry name" value="rSAM_sf"/>
</dbReference>
<dbReference type="InterPro" id="IPR023404">
    <property type="entry name" value="rSAM_horseshoe"/>
</dbReference>
<evidence type="ECO:0000256" key="4">
    <source>
        <dbReference type="ARBA" id="ARBA00022691"/>
    </source>
</evidence>
<dbReference type="GO" id="GO:0051539">
    <property type="term" value="F:4 iron, 4 sulfur cluster binding"/>
    <property type="evidence" value="ECO:0007669"/>
    <property type="project" value="UniProtKB-KW"/>
</dbReference>
<dbReference type="GO" id="GO:0031419">
    <property type="term" value="F:cobalamin binding"/>
    <property type="evidence" value="ECO:0007669"/>
    <property type="project" value="InterPro"/>
</dbReference>
<dbReference type="InterPro" id="IPR006158">
    <property type="entry name" value="Cobalamin-bd"/>
</dbReference>
<evidence type="ECO:0000259" key="9">
    <source>
        <dbReference type="PROSITE" id="PS51918"/>
    </source>
</evidence>
<feature type="domain" description="B12-binding" evidence="8">
    <location>
        <begin position="1"/>
        <end position="153"/>
    </location>
</feature>
<accession>A0A512H9M7</accession>
<evidence type="ECO:0000256" key="2">
    <source>
        <dbReference type="ARBA" id="ARBA00022603"/>
    </source>
</evidence>
<feature type="domain" description="Radical SAM core" evidence="9">
    <location>
        <begin position="199"/>
        <end position="423"/>
    </location>
</feature>
<name>A0A512H9M7_9PROT</name>
<dbReference type="InterPro" id="IPR051198">
    <property type="entry name" value="BchE-like"/>
</dbReference>
<comment type="cofactor">
    <cofactor evidence="1">
        <name>[4Fe-4S] cluster</name>
        <dbReference type="ChEBI" id="CHEBI:49883"/>
    </cofactor>
</comment>
<dbReference type="InterPro" id="IPR034466">
    <property type="entry name" value="Methyltransferase_Class_B"/>
</dbReference>
<dbReference type="SFLD" id="SFLDG01123">
    <property type="entry name" value="methyltransferase_(Class_B)"/>
    <property type="match status" value="1"/>
</dbReference>
<organism evidence="10 11">
    <name type="scientific">Pararhodospirillum oryzae</name>
    <dbReference type="NCBI Taxonomy" id="478448"/>
    <lineage>
        <taxon>Bacteria</taxon>
        <taxon>Pseudomonadati</taxon>
        <taxon>Pseudomonadota</taxon>
        <taxon>Alphaproteobacteria</taxon>
        <taxon>Rhodospirillales</taxon>
        <taxon>Rhodospirillaceae</taxon>
        <taxon>Pararhodospirillum</taxon>
    </lineage>
</organism>
<dbReference type="SFLD" id="SFLDS00029">
    <property type="entry name" value="Radical_SAM"/>
    <property type="match status" value="1"/>
</dbReference>
<evidence type="ECO:0000256" key="3">
    <source>
        <dbReference type="ARBA" id="ARBA00022679"/>
    </source>
</evidence>
<evidence type="ECO:0000313" key="10">
    <source>
        <dbReference type="EMBL" id="GEO82167.1"/>
    </source>
</evidence>
<keyword evidence="3" id="KW-0808">Transferase</keyword>
<dbReference type="Pfam" id="PF04055">
    <property type="entry name" value="Radical_SAM"/>
    <property type="match status" value="1"/>
</dbReference>
<dbReference type="SMART" id="SM00729">
    <property type="entry name" value="Elp3"/>
    <property type="match status" value="1"/>
</dbReference>
<dbReference type="CDD" id="cd01335">
    <property type="entry name" value="Radical_SAM"/>
    <property type="match status" value="1"/>
</dbReference>
<gene>
    <name evidence="10" type="ORF">ROR02_22980</name>
</gene>
<dbReference type="GO" id="GO:0046872">
    <property type="term" value="F:metal ion binding"/>
    <property type="evidence" value="ECO:0007669"/>
    <property type="project" value="UniProtKB-KW"/>
</dbReference>
<keyword evidence="11" id="KW-1185">Reference proteome</keyword>
<dbReference type="InterPro" id="IPR006638">
    <property type="entry name" value="Elp3/MiaA/NifB-like_rSAM"/>
</dbReference>
<dbReference type="Proteomes" id="UP000321567">
    <property type="component" value="Unassembled WGS sequence"/>
</dbReference>
<dbReference type="PROSITE" id="PS51332">
    <property type="entry name" value="B12_BINDING"/>
    <property type="match status" value="1"/>
</dbReference>
<comment type="caution">
    <text evidence="10">The sequence shown here is derived from an EMBL/GenBank/DDBJ whole genome shotgun (WGS) entry which is preliminary data.</text>
</comment>
<keyword evidence="4" id="KW-0949">S-adenosyl-L-methionine</keyword>
<dbReference type="Pfam" id="PF02310">
    <property type="entry name" value="B12-binding"/>
    <property type="match status" value="1"/>
</dbReference>
<dbReference type="GO" id="GO:0003824">
    <property type="term" value="F:catalytic activity"/>
    <property type="evidence" value="ECO:0007669"/>
    <property type="project" value="InterPro"/>
</dbReference>
<evidence type="ECO:0000256" key="1">
    <source>
        <dbReference type="ARBA" id="ARBA00001966"/>
    </source>
</evidence>
<dbReference type="PANTHER" id="PTHR43409">
    <property type="entry name" value="ANAEROBIC MAGNESIUM-PROTOPORPHYRIN IX MONOMETHYL ESTER CYCLASE-RELATED"/>
    <property type="match status" value="1"/>
</dbReference>
<keyword evidence="7" id="KW-0411">Iron-sulfur</keyword>
<evidence type="ECO:0000313" key="11">
    <source>
        <dbReference type="Proteomes" id="UP000321567"/>
    </source>
</evidence>
<keyword evidence="6" id="KW-0408">Iron</keyword>
<evidence type="ECO:0000259" key="8">
    <source>
        <dbReference type="PROSITE" id="PS51332"/>
    </source>
</evidence>
<dbReference type="SFLD" id="SFLDG01082">
    <property type="entry name" value="B12-binding_domain_containing"/>
    <property type="match status" value="1"/>
</dbReference>
<keyword evidence="2" id="KW-0489">Methyltransferase</keyword>
<dbReference type="GO" id="GO:0005829">
    <property type="term" value="C:cytosol"/>
    <property type="evidence" value="ECO:0007669"/>
    <property type="project" value="TreeGrafter"/>
</dbReference>
<dbReference type="Gene3D" id="3.80.30.20">
    <property type="entry name" value="tm_1862 like domain"/>
    <property type="match status" value="1"/>
</dbReference>
<evidence type="ECO:0000256" key="5">
    <source>
        <dbReference type="ARBA" id="ARBA00022723"/>
    </source>
</evidence>
<evidence type="ECO:0000256" key="6">
    <source>
        <dbReference type="ARBA" id="ARBA00023004"/>
    </source>
</evidence>
<dbReference type="PANTHER" id="PTHR43409:SF7">
    <property type="entry name" value="BLL1977 PROTEIN"/>
    <property type="match status" value="1"/>
</dbReference>
<keyword evidence="5" id="KW-0479">Metal-binding</keyword>
<evidence type="ECO:0000256" key="7">
    <source>
        <dbReference type="ARBA" id="ARBA00023014"/>
    </source>
</evidence>
<reference evidence="10 11" key="1">
    <citation type="submission" date="2019-07" db="EMBL/GenBank/DDBJ databases">
        <title>Whole genome shotgun sequence of Rhodospirillum oryzae NBRC 107573.</title>
        <authorList>
            <person name="Hosoyama A."/>
            <person name="Uohara A."/>
            <person name="Ohji S."/>
            <person name="Ichikawa N."/>
        </authorList>
    </citation>
    <scope>NUCLEOTIDE SEQUENCE [LARGE SCALE GENOMIC DNA]</scope>
    <source>
        <strain evidence="10 11">NBRC 107573</strain>
    </source>
</reference>
<dbReference type="EMBL" id="BJZO01000064">
    <property type="protein sequence ID" value="GEO82167.1"/>
    <property type="molecule type" value="Genomic_DNA"/>
</dbReference>
<dbReference type="SUPFAM" id="SSF102114">
    <property type="entry name" value="Radical SAM enzymes"/>
    <property type="match status" value="1"/>
</dbReference>